<evidence type="ECO:0000256" key="7">
    <source>
        <dbReference type="RuleBase" id="RU363032"/>
    </source>
</evidence>
<dbReference type="InterPro" id="IPR035906">
    <property type="entry name" value="MetI-like_sf"/>
</dbReference>
<dbReference type="InterPro" id="IPR045621">
    <property type="entry name" value="BPD_transp_1_N"/>
</dbReference>
<dbReference type="GO" id="GO:0005886">
    <property type="term" value="C:plasma membrane"/>
    <property type="evidence" value="ECO:0007669"/>
    <property type="project" value="UniProtKB-SubCell"/>
</dbReference>
<name>A0A5R9AD86_9MICC</name>
<dbReference type="EMBL" id="VAWA01000007">
    <property type="protein sequence ID" value="TLP75837.1"/>
    <property type="molecule type" value="Genomic_DNA"/>
</dbReference>
<feature type="transmembrane region" description="Helical" evidence="7">
    <location>
        <begin position="135"/>
        <end position="155"/>
    </location>
</feature>
<feature type="transmembrane region" description="Helical" evidence="7">
    <location>
        <begin position="233"/>
        <end position="255"/>
    </location>
</feature>
<dbReference type="OrthoDB" id="3171583at2"/>
<comment type="subcellular location">
    <subcellularLocation>
        <location evidence="1 7">Cell membrane</location>
        <topology evidence="1 7">Multi-pass membrane protein</topology>
    </subcellularLocation>
</comment>
<dbReference type="GO" id="GO:0055085">
    <property type="term" value="P:transmembrane transport"/>
    <property type="evidence" value="ECO:0007669"/>
    <property type="project" value="InterPro"/>
</dbReference>
<dbReference type="InterPro" id="IPR000515">
    <property type="entry name" value="MetI-like"/>
</dbReference>
<feature type="transmembrane region" description="Helical" evidence="7">
    <location>
        <begin position="175"/>
        <end position="194"/>
    </location>
</feature>
<feature type="transmembrane region" description="Helical" evidence="7">
    <location>
        <begin position="12"/>
        <end position="30"/>
    </location>
</feature>
<keyword evidence="5 7" id="KW-1133">Transmembrane helix</keyword>
<dbReference type="SUPFAM" id="SSF161098">
    <property type="entry name" value="MetI-like"/>
    <property type="match status" value="1"/>
</dbReference>
<dbReference type="AlphaFoldDB" id="A0A5R9AD86"/>
<keyword evidence="4 7" id="KW-0812">Transmembrane</keyword>
<evidence type="ECO:0000259" key="8">
    <source>
        <dbReference type="PROSITE" id="PS50928"/>
    </source>
</evidence>
<evidence type="ECO:0000313" key="9">
    <source>
        <dbReference type="EMBL" id="TLP75837.1"/>
    </source>
</evidence>
<evidence type="ECO:0000256" key="4">
    <source>
        <dbReference type="ARBA" id="ARBA00022692"/>
    </source>
</evidence>
<evidence type="ECO:0000256" key="5">
    <source>
        <dbReference type="ARBA" id="ARBA00022989"/>
    </source>
</evidence>
<dbReference type="PANTHER" id="PTHR43163">
    <property type="entry name" value="DIPEPTIDE TRANSPORT SYSTEM PERMEASE PROTEIN DPPB-RELATED"/>
    <property type="match status" value="1"/>
</dbReference>
<feature type="transmembrane region" description="Helical" evidence="7">
    <location>
        <begin position="275"/>
        <end position="301"/>
    </location>
</feature>
<proteinExistence type="inferred from homology"/>
<sequence>MTGYIIRRLLQFIPVVIVATLIVYAMVFLMPGDPIRALSGDRPMSEQVQDRLREQYNLNDPFLIQYGKYMWGVFTQGDFGTTFQGRPVLDIIQQGLPVTLTLAAVAFCFQAIIGAIAGILAAVYKDSFIDRFVQVSLVVAVALPTLAIAFLLQLTFGLNLGWFPIAGTRDGMVSYILPGIVLAAVSTGIVARMLRSELIEALQSDYVRTATAKGMKRSRVVTRHGLRNSLIPVVTFLGADLATMMGGAIVVESVFNMPGLGGQVFRSIQAQENTIVVGIVTLMVLFYVVVNLLVDLLYAVLDPRIRYE</sequence>
<keyword evidence="2 7" id="KW-0813">Transport</keyword>
<comment type="similarity">
    <text evidence="7">Belongs to the binding-protein-dependent transport system permease family.</text>
</comment>
<dbReference type="PANTHER" id="PTHR43163:SF7">
    <property type="entry name" value="DIPEPTIDE-TRANSPORT INTEGRAL MEMBRANE PROTEIN ABC TRANSPORTER DPPB-RELATED"/>
    <property type="match status" value="1"/>
</dbReference>
<dbReference type="CDD" id="cd06261">
    <property type="entry name" value="TM_PBP2"/>
    <property type="match status" value="1"/>
</dbReference>
<dbReference type="Pfam" id="PF00528">
    <property type="entry name" value="BPD_transp_1"/>
    <property type="match status" value="1"/>
</dbReference>
<comment type="caution">
    <text evidence="9">The sequence shown here is derived from an EMBL/GenBank/DDBJ whole genome shotgun (WGS) entry which is preliminary data.</text>
</comment>
<reference evidence="9 10" key="1">
    <citation type="submission" date="2019-05" db="EMBL/GenBank/DDBJ databases">
        <title>Nesterenkonia sp. GY239, isolated from the Southern Atlantic Ocean.</title>
        <authorList>
            <person name="Zhang G."/>
        </authorList>
    </citation>
    <scope>NUCLEOTIDE SEQUENCE [LARGE SCALE GENOMIC DNA]</scope>
    <source>
        <strain evidence="9 10">GY239</strain>
    </source>
</reference>
<dbReference type="Proteomes" id="UP000306544">
    <property type="component" value="Unassembled WGS sequence"/>
</dbReference>
<keyword evidence="6 7" id="KW-0472">Membrane</keyword>
<dbReference type="Pfam" id="PF19300">
    <property type="entry name" value="BPD_transp_1_N"/>
    <property type="match status" value="1"/>
</dbReference>
<keyword evidence="3" id="KW-1003">Cell membrane</keyword>
<feature type="transmembrane region" description="Helical" evidence="7">
    <location>
        <begin position="100"/>
        <end position="123"/>
    </location>
</feature>
<dbReference type="Gene3D" id="1.10.3720.10">
    <property type="entry name" value="MetI-like"/>
    <property type="match status" value="1"/>
</dbReference>
<organism evidence="9 10">
    <name type="scientific">Nesterenkonia sphaerica</name>
    <dbReference type="NCBI Taxonomy" id="1804988"/>
    <lineage>
        <taxon>Bacteria</taxon>
        <taxon>Bacillati</taxon>
        <taxon>Actinomycetota</taxon>
        <taxon>Actinomycetes</taxon>
        <taxon>Micrococcales</taxon>
        <taxon>Micrococcaceae</taxon>
        <taxon>Nesterenkonia</taxon>
    </lineage>
</organism>
<dbReference type="PROSITE" id="PS50928">
    <property type="entry name" value="ABC_TM1"/>
    <property type="match status" value="1"/>
</dbReference>
<evidence type="ECO:0000313" key="10">
    <source>
        <dbReference type="Proteomes" id="UP000306544"/>
    </source>
</evidence>
<gene>
    <name evidence="9" type="ORF">FEF27_07370</name>
</gene>
<feature type="domain" description="ABC transmembrane type-1" evidence="8">
    <location>
        <begin position="96"/>
        <end position="298"/>
    </location>
</feature>
<evidence type="ECO:0000256" key="6">
    <source>
        <dbReference type="ARBA" id="ARBA00023136"/>
    </source>
</evidence>
<keyword evidence="10" id="KW-1185">Reference proteome</keyword>
<protein>
    <submittedName>
        <fullName evidence="9">ABC transporter permease</fullName>
    </submittedName>
</protein>
<accession>A0A5R9AD86</accession>
<evidence type="ECO:0000256" key="1">
    <source>
        <dbReference type="ARBA" id="ARBA00004651"/>
    </source>
</evidence>
<evidence type="ECO:0000256" key="2">
    <source>
        <dbReference type="ARBA" id="ARBA00022448"/>
    </source>
</evidence>
<evidence type="ECO:0000256" key="3">
    <source>
        <dbReference type="ARBA" id="ARBA00022475"/>
    </source>
</evidence>
<dbReference type="RefSeq" id="WP_138170202.1">
    <property type="nucleotide sequence ID" value="NZ_VAWA01000007.1"/>
</dbReference>